<protein>
    <submittedName>
        <fullName evidence="1">Acyl-CoA transferase/carnitine dehydratase-like protein</fullName>
    </submittedName>
</protein>
<dbReference type="AlphaFoldDB" id="A0A126SY10"/>
<dbReference type="EMBL" id="KU144971">
    <property type="protein sequence ID" value="AMK59183.1"/>
    <property type="molecule type" value="Genomic_DNA"/>
</dbReference>
<dbReference type="PANTHER" id="PTHR48228">
    <property type="entry name" value="SUCCINYL-COA--D-CITRAMALATE COA-TRANSFERASE"/>
    <property type="match status" value="1"/>
</dbReference>
<dbReference type="Gene3D" id="3.40.50.10540">
    <property type="entry name" value="Crotonobetainyl-coa:carnitine coa-transferase, domain 1"/>
    <property type="match status" value="1"/>
</dbReference>
<keyword evidence="1" id="KW-0808">Transferase</keyword>
<reference evidence="1" key="1">
    <citation type="journal article" date="2016" name="Appl. Environ. Microbiol.">
        <title>Functional Metagenomics of a Biostimulated Petroleum-Contaminated Soil Reveals an Extraordinary Diversity of Extradiol Dioxygenases.</title>
        <authorList>
            <person name="Terron-Gonzalez L."/>
            <person name="Martin-Cabello G."/>
            <person name="Ferrer M."/>
            <person name="Santero E."/>
        </authorList>
    </citation>
    <scope>NUCLEOTIDE SEQUENCE</scope>
</reference>
<evidence type="ECO:0000313" key="1">
    <source>
        <dbReference type="EMBL" id="AMK59183.1"/>
    </source>
</evidence>
<accession>A0A126SY10</accession>
<organism evidence="1">
    <name type="scientific">uncultured bacterium UPO43</name>
    <dbReference type="NCBI Taxonomy" id="1776968"/>
    <lineage>
        <taxon>Bacteria</taxon>
        <taxon>environmental samples</taxon>
    </lineage>
</organism>
<dbReference type="PANTHER" id="PTHR48228:SF5">
    <property type="entry name" value="ALPHA-METHYLACYL-COA RACEMASE"/>
    <property type="match status" value="1"/>
</dbReference>
<dbReference type="InterPro" id="IPR044855">
    <property type="entry name" value="CoA-Trfase_III_dom3_sf"/>
</dbReference>
<dbReference type="InterPro" id="IPR050509">
    <property type="entry name" value="CoA-transferase_III"/>
</dbReference>
<sequence>MSAGLSQGILAGMRVVEGSAFVAAPLGGMTLAQLGAEVIRFDPIGGGLDYRRWPVTAHGQSLFWAGLNKGKRSIAVDLRHPQGRELLTALITAPGQDAGIFLTNFPAQGWLSYEALARRRADLIMLNVLGSRDGGSAVDYTVNPRVGFPRVTGPPDAHGPVNHVLPAWDLITGQMAATGILAAERHRRRTGQGQLIRLALLDVALAVAGHLGYIAEVQVNGAQRERTGNDLYGAFGRDFETADGRRLMLVGLTPRQWQAIGEATGLTESLAAAGHAAGLDFAREGDRYRGREAIAAQIGPWIAARPYAEVTAAFDATGVCWGPYQSFRELVETDPECSVSNPLFSELHQPGIGRYRMPGIPLDFCAMPRMPAAPAPQLGADTEYVLADILGLPGGEIARLVDGGVVAVPGAAPG</sequence>
<dbReference type="SUPFAM" id="SSF89796">
    <property type="entry name" value="CoA-transferase family III (CaiB/BaiF)"/>
    <property type="match status" value="1"/>
</dbReference>
<dbReference type="InterPro" id="IPR023606">
    <property type="entry name" value="CoA-Trfase_III_dom_1_sf"/>
</dbReference>
<dbReference type="GO" id="GO:0016740">
    <property type="term" value="F:transferase activity"/>
    <property type="evidence" value="ECO:0007669"/>
    <property type="project" value="UniProtKB-KW"/>
</dbReference>
<proteinExistence type="predicted"/>
<dbReference type="Gene3D" id="3.30.1540.10">
    <property type="entry name" value="formyl-coa transferase, domain 3"/>
    <property type="match status" value="1"/>
</dbReference>
<dbReference type="Pfam" id="PF02515">
    <property type="entry name" value="CoA_transf_3"/>
    <property type="match status" value="1"/>
</dbReference>
<name>A0A126SY10_9BACT</name>
<dbReference type="InterPro" id="IPR003673">
    <property type="entry name" value="CoA-Trfase_fam_III"/>
</dbReference>